<proteinExistence type="predicted"/>
<organism evidence="2 3">
    <name type="scientific">Candidatus Symbiobacter mobilis CR</name>
    <dbReference type="NCBI Taxonomy" id="946483"/>
    <lineage>
        <taxon>Bacteria</taxon>
        <taxon>Pseudomonadati</taxon>
        <taxon>Pseudomonadota</taxon>
        <taxon>Betaproteobacteria</taxon>
        <taxon>Burkholderiales</taxon>
        <taxon>Comamonadaceae</taxon>
    </lineage>
</organism>
<protein>
    <submittedName>
        <fullName evidence="2">Uncharacterized protein</fullName>
    </submittedName>
</protein>
<dbReference type="KEGG" id="cbx:Cenrod_1835"/>
<accession>U5NCN7</accession>
<feature type="region of interest" description="Disordered" evidence="1">
    <location>
        <begin position="1"/>
        <end position="48"/>
    </location>
</feature>
<dbReference type="Proteomes" id="UP000017184">
    <property type="component" value="Chromosome"/>
</dbReference>
<reference evidence="2 3" key="1">
    <citation type="journal article" date="2013" name="Genome Biol.">
        <title>Genomic analysis reveals key aspects of prokaryotic symbiosis in the phototrophic consortium "Chlorochromatium aggregatum".</title>
        <authorList>
            <person name="Liu Z."/>
            <person name="Muller J."/>
            <person name="Li T."/>
            <person name="Alvey R.M."/>
            <person name="Vogl K."/>
            <person name="Frigaard N.U."/>
            <person name="Rockwell N.C."/>
            <person name="Boyd E.S."/>
            <person name="Tomsho L.P."/>
            <person name="Schuster S.C."/>
            <person name="Henke P."/>
            <person name="Rohde M."/>
            <person name="Overmann J."/>
            <person name="Bryant D.A."/>
        </authorList>
    </citation>
    <scope>NUCLEOTIDE SEQUENCE [LARGE SCALE GENOMIC DNA]</scope>
    <source>
        <strain evidence="2">CR</strain>
    </source>
</reference>
<evidence type="ECO:0000313" key="2">
    <source>
        <dbReference type="EMBL" id="AGX87919.1"/>
    </source>
</evidence>
<dbReference type="HOGENOM" id="CLU_1999779_0_0_4"/>
<sequence length="124" mass="13516">MGNRWGAKHPPPIGTAIPARGTPSHGRTPHRRETPHKQPQRNTRKGGGVCAKSWEMHDYASRVLTRGAIVAQTMGLLGLRYLQENAAVVFEGIDGLVYIGQRGMALFFAKAPVYLGRPAPGQFT</sequence>
<keyword evidence="3" id="KW-1185">Reference proteome</keyword>
<evidence type="ECO:0000256" key="1">
    <source>
        <dbReference type="SAM" id="MobiDB-lite"/>
    </source>
</evidence>
<evidence type="ECO:0000313" key="3">
    <source>
        <dbReference type="Proteomes" id="UP000017184"/>
    </source>
</evidence>
<gene>
    <name evidence="2" type="ORF">Cenrod_1835</name>
</gene>
<dbReference type="EMBL" id="CP004885">
    <property type="protein sequence ID" value="AGX87919.1"/>
    <property type="molecule type" value="Genomic_DNA"/>
</dbReference>
<name>U5NCN7_9BURK</name>
<dbReference type="AlphaFoldDB" id="U5NCN7"/>